<evidence type="ECO:0000256" key="4">
    <source>
        <dbReference type="ARBA" id="ARBA00022723"/>
    </source>
</evidence>
<gene>
    <name evidence="9" type="primary">treS</name>
    <name evidence="9" type="ORF">DEE74_03695</name>
</gene>
<evidence type="ECO:0000259" key="8">
    <source>
        <dbReference type="SMART" id="SM00642"/>
    </source>
</evidence>
<keyword evidence="4" id="KW-0479">Metal-binding</keyword>
<dbReference type="Proteomes" id="UP001199322">
    <property type="component" value="Unassembled WGS sequence"/>
</dbReference>
<dbReference type="EMBL" id="QGBI01000003">
    <property type="protein sequence ID" value="MBX3888967.1"/>
    <property type="molecule type" value="Genomic_DNA"/>
</dbReference>
<evidence type="ECO:0000313" key="9">
    <source>
        <dbReference type="EMBL" id="MBX3888967.1"/>
    </source>
</evidence>
<dbReference type="FunFam" id="3.20.20.80:FF:000055">
    <property type="entry name" value="Trehalose synthase"/>
    <property type="match status" value="1"/>
</dbReference>
<sequence>MTRNPTALLVDDALWYKDAVIYQLHVKSFCDSDNDGVGDFPGLISKLDYIAELGVDVIWLLPFYPSPRRDDGYDIAEYRGVHPDYGNMADVRRFIAEAHARGLRVITELVINHTSDQHPWFQRARRAKPGSALRDFYVWSDNDKKYAGTRIIFIDTEPSNWTWDPVANAYYWHRFYSHQPDLNFDNPRVLKAVIGVMKFWLNLGVDGLRLDAVPYLVEREGTSNENLPETHEVLRKIRAAMDGEFKNRLLLAEANQWPEDTQEYFGAGDECHMAFHFPLMPRMYMAIAREDRFPITDIMRQTPEVPPGCQWAIFLRNHDELTLEMVTDAERDYLWEVYASDRRARLNLGIRRRLAPLLERDRRRVELMNSLLFSMPGTPVMYYGDEIGMGDNIHLGDRDGVRTPMQWSPDRNGGFSRADPEQLVLPAIMGSLYGYESVNVEAQSRDAHSLLNWTRRLLATRKRHRVFGRGSIQFLQPSNRKVLAYIRALEGEAPILCVANLSRASQAVELDLSAFAQRVPVELIGGTAFPPIGQLSYLLTLPPYAFYWLELRENEPGPTWSQPASEQLPEFTTLVLRAGLDALADTRQREAHRQLIEREILPSYLPKRRWFAAKDSVLRSAKFAWGAPVPVDAASTNRPLAGATRPEVFLNEVAVTLGSPDGTERVERYLLPLSIAWESSTLPALPIQLALARVRRGRHVGYLTDAFTTETFARALLTNLVRGTTLEANDGTVHFEPEPNIAELAEPAGSAASPEAGSTRPAPLPLAPDTPIQWLAAEQSNSSLVIGESVIVKLIRRIATGIHPEVEMTRHLTRVGYANTAALIGEVSHHAADGERATLAVMQSFVPNQGDAWTWALDYLRRTIDELAVQMEGVTSGDGESSPVAVSEARVDTDEALAGYVNFIGVIGTRLGELHAALAAPTEDPSFGARIADADDAAYWTARVSEQLTRAHDNLTAWQQQNPDSPRQADVQWLLSQHQALLDAARTHAEDGLGATLSRIHGDFHLGQVLVAQGDAFLIDFEGEPSRPVEERRRKTSPLRDVAGLMRSLDYVVGAMRQGPEHVAGPAQERRNILLGRFRAASTERFLEAYAAAIRGPDLNAPDQPVVDFHLLDLFLLEKAAYEVNYEASNRPTWLPIPLEGFTRVARRLLHAEPPPPAAEDSTGGPP</sequence>
<dbReference type="InterPro" id="IPR006047">
    <property type="entry name" value="GH13_cat_dom"/>
</dbReference>
<dbReference type="InterPro" id="IPR012811">
    <property type="entry name" value="TreS_maltokin_C_dom"/>
</dbReference>
<dbReference type="Gene3D" id="3.90.1200.10">
    <property type="match status" value="1"/>
</dbReference>
<reference evidence="9" key="1">
    <citation type="submission" date="2018-06" db="EMBL/GenBank/DDBJ databases">
        <authorList>
            <person name="O'Rourke A."/>
        </authorList>
    </citation>
    <scope>NUCLEOTIDE SEQUENCE</scope>
    <source>
        <strain evidence="9">132550021-3</strain>
    </source>
</reference>
<organism evidence="9 10">
    <name type="scientific">Ralstonia pickettii</name>
    <name type="common">Burkholderia pickettii</name>
    <dbReference type="NCBI Taxonomy" id="329"/>
    <lineage>
        <taxon>Bacteria</taxon>
        <taxon>Pseudomonadati</taxon>
        <taxon>Pseudomonadota</taxon>
        <taxon>Betaproteobacteria</taxon>
        <taxon>Burkholderiales</taxon>
        <taxon>Burkholderiaceae</taxon>
        <taxon>Ralstonia</taxon>
    </lineage>
</organism>
<keyword evidence="5" id="KW-0106">Calcium</keyword>
<name>A0A9Q3LTY1_RALPI</name>
<dbReference type="InterPro" id="IPR045857">
    <property type="entry name" value="O16G_dom_2"/>
</dbReference>
<dbReference type="EC" id="5.4.99.16" evidence="3"/>
<dbReference type="SUPFAM" id="SSF51445">
    <property type="entry name" value="(Trans)glycosidases"/>
    <property type="match status" value="1"/>
</dbReference>
<dbReference type="NCBIfam" id="TIGR02456">
    <property type="entry name" value="treS_nterm"/>
    <property type="match status" value="1"/>
</dbReference>
<dbReference type="GO" id="GO:0047471">
    <property type="term" value="F:maltose alpha-D-glucosyltransferase activity"/>
    <property type="evidence" value="ECO:0007669"/>
    <property type="project" value="UniProtKB-EC"/>
</dbReference>
<dbReference type="InterPro" id="IPR011009">
    <property type="entry name" value="Kinase-like_dom_sf"/>
</dbReference>
<dbReference type="SUPFAM" id="SSF56112">
    <property type="entry name" value="Protein kinase-like (PK-like)"/>
    <property type="match status" value="1"/>
</dbReference>
<dbReference type="InterPro" id="IPR032091">
    <property type="entry name" value="Malt_amylase-like_C"/>
</dbReference>
<dbReference type="PANTHER" id="PTHR10357:SF219">
    <property type="entry name" value="MALTOSE ALPHA-D-GLUCOSYLTRANSFERASE"/>
    <property type="match status" value="1"/>
</dbReference>
<evidence type="ECO:0000313" key="10">
    <source>
        <dbReference type="Proteomes" id="UP001199322"/>
    </source>
</evidence>
<accession>A0A9Q3LTY1</accession>
<dbReference type="PANTHER" id="PTHR10357">
    <property type="entry name" value="ALPHA-AMYLASE FAMILY MEMBER"/>
    <property type="match status" value="1"/>
</dbReference>
<comment type="caution">
    <text evidence="9">The sequence shown here is derived from an EMBL/GenBank/DDBJ whole genome shotgun (WGS) entry which is preliminary data.</text>
</comment>
<dbReference type="AlphaFoldDB" id="A0A9Q3LTY1"/>
<dbReference type="GO" id="GO:0046872">
    <property type="term" value="F:metal ion binding"/>
    <property type="evidence" value="ECO:0007669"/>
    <property type="project" value="UniProtKB-KW"/>
</dbReference>
<evidence type="ECO:0000256" key="3">
    <source>
        <dbReference type="ARBA" id="ARBA00012619"/>
    </source>
</evidence>
<dbReference type="NCBIfam" id="TIGR02457">
    <property type="entry name" value="TreS_Cterm"/>
    <property type="match status" value="1"/>
</dbReference>
<dbReference type="InterPro" id="IPR013780">
    <property type="entry name" value="Glyco_hydro_b"/>
</dbReference>
<evidence type="ECO:0000256" key="5">
    <source>
        <dbReference type="ARBA" id="ARBA00022837"/>
    </source>
</evidence>
<proteinExistence type="inferred from homology"/>
<dbReference type="Gene3D" id="3.90.400.10">
    <property type="entry name" value="Oligo-1,6-glucosidase, Domain 2"/>
    <property type="match status" value="1"/>
</dbReference>
<keyword evidence="6 9" id="KW-0413">Isomerase</keyword>
<dbReference type="Pfam" id="PF00128">
    <property type="entry name" value="Alpha-amylase"/>
    <property type="match status" value="2"/>
</dbReference>
<dbReference type="InterPro" id="IPR012810">
    <property type="entry name" value="TreS/a-amylase_N"/>
</dbReference>
<dbReference type="InterPro" id="IPR017853">
    <property type="entry name" value="GH"/>
</dbReference>
<dbReference type="CDD" id="cd11334">
    <property type="entry name" value="AmyAc_TreS"/>
    <property type="match status" value="1"/>
</dbReference>
<dbReference type="GO" id="GO:0005975">
    <property type="term" value="P:carbohydrate metabolic process"/>
    <property type="evidence" value="ECO:0007669"/>
    <property type="project" value="InterPro"/>
</dbReference>
<evidence type="ECO:0000256" key="7">
    <source>
        <dbReference type="ARBA" id="ARBA00031378"/>
    </source>
</evidence>
<protein>
    <recommendedName>
        <fullName evidence="3">maltose alpha-D-glucosyltransferase</fullName>
        <ecNumber evidence="3">5.4.99.16</ecNumber>
    </recommendedName>
    <alternativeName>
        <fullName evidence="7">Maltose alpha-D-glucosyltransferase</fullName>
    </alternativeName>
</protein>
<evidence type="ECO:0000256" key="1">
    <source>
        <dbReference type="ARBA" id="ARBA00001595"/>
    </source>
</evidence>
<dbReference type="Gene3D" id="3.20.20.80">
    <property type="entry name" value="Glycosidases"/>
    <property type="match status" value="1"/>
</dbReference>
<evidence type="ECO:0000256" key="2">
    <source>
        <dbReference type="ARBA" id="ARBA00005496"/>
    </source>
</evidence>
<comment type="catalytic activity">
    <reaction evidence="1">
        <text>D-maltose = alpha,alpha-trehalose</text>
        <dbReference type="Rhea" id="RHEA:15145"/>
        <dbReference type="ChEBI" id="CHEBI:16551"/>
        <dbReference type="ChEBI" id="CHEBI:17306"/>
        <dbReference type="EC" id="5.4.99.16"/>
    </reaction>
</comment>
<dbReference type="SMART" id="SM00642">
    <property type="entry name" value="Aamy"/>
    <property type="match status" value="1"/>
</dbReference>
<dbReference type="Pfam" id="PF16657">
    <property type="entry name" value="Malt_amylase_C"/>
    <property type="match status" value="1"/>
</dbReference>
<feature type="domain" description="Glycosyl hydrolase family 13 catalytic" evidence="8">
    <location>
        <begin position="23"/>
        <end position="417"/>
    </location>
</feature>
<dbReference type="Gene3D" id="2.60.40.1180">
    <property type="entry name" value="Golgi alpha-mannosidase II"/>
    <property type="match status" value="1"/>
</dbReference>
<comment type="similarity">
    <text evidence="2">Belongs to the glycosyl hydrolase 13 family. TreS subfamily.</text>
</comment>
<evidence type="ECO:0000256" key="6">
    <source>
        <dbReference type="ARBA" id="ARBA00023235"/>
    </source>
</evidence>
<dbReference type="RefSeq" id="WP_116576668.1">
    <property type="nucleotide sequence ID" value="NZ_JACBXL010000001.1"/>
</dbReference>
<dbReference type="SUPFAM" id="SSF51011">
    <property type="entry name" value="Glycosyl hydrolase domain"/>
    <property type="match status" value="1"/>
</dbReference>